<dbReference type="AlphaFoldDB" id="A0A1I7NAR1"/>
<protein>
    <recommendedName>
        <fullName evidence="3">BrnA antitoxin of type II toxin-antitoxin system</fullName>
    </recommendedName>
</protein>
<reference evidence="1 2" key="1">
    <citation type="submission" date="2016-10" db="EMBL/GenBank/DDBJ databases">
        <authorList>
            <person name="de Groot N.N."/>
        </authorList>
    </citation>
    <scope>NUCLEOTIDE SEQUENCE [LARGE SCALE GENOMIC DNA]</scope>
    <source>
        <strain evidence="1 2">IPL20</strain>
    </source>
</reference>
<proteinExistence type="predicted"/>
<gene>
    <name evidence="1" type="ORF">SAMN05216456_1433</name>
</gene>
<dbReference type="OrthoDB" id="8255831at2"/>
<dbReference type="RefSeq" id="WP_092422784.1">
    <property type="nucleotide sequence ID" value="NZ_FPCK01000001.1"/>
</dbReference>
<keyword evidence="2" id="KW-1185">Reference proteome</keyword>
<evidence type="ECO:0000313" key="1">
    <source>
        <dbReference type="EMBL" id="SFV31711.1"/>
    </source>
</evidence>
<evidence type="ECO:0008006" key="3">
    <source>
        <dbReference type="Google" id="ProtNLM"/>
    </source>
</evidence>
<dbReference type="Proteomes" id="UP000199074">
    <property type="component" value="Unassembled WGS sequence"/>
</dbReference>
<organism evidence="1 2">
    <name type="scientific">Devosia crocina</name>
    <dbReference type="NCBI Taxonomy" id="429728"/>
    <lineage>
        <taxon>Bacteria</taxon>
        <taxon>Pseudomonadati</taxon>
        <taxon>Pseudomonadota</taxon>
        <taxon>Alphaproteobacteria</taxon>
        <taxon>Hyphomicrobiales</taxon>
        <taxon>Devosiaceae</taxon>
        <taxon>Devosia</taxon>
    </lineage>
</organism>
<evidence type="ECO:0000313" key="2">
    <source>
        <dbReference type="Proteomes" id="UP000199074"/>
    </source>
</evidence>
<sequence>MQSKSEASVAKARPDGRKPLLLYIDPAVIQALKVEALGANTHAYLIVEKLLKEHQATQAPKSR</sequence>
<dbReference type="STRING" id="429728.SAMN05216456_1433"/>
<accession>A0A1I7NAR1</accession>
<name>A0A1I7NAR1_9HYPH</name>
<dbReference type="EMBL" id="FPCK01000001">
    <property type="protein sequence ID" value="SFV31711.1"/>
    <property type="molecule type" value="Genomic_DNA"/>
</dbReference>